<keyword evidence="2" id="KW-0723">Serine/threonine-protein kinase</keyword>
<evidence type="ECO:0000256" key="7">
    <source>
        <dbReference type="ARBA" id="ARBA00047899"/>
    </source>
</evidence>
<dbReference type="SMART" id="SM00220">
    <property type="entry name" value="S_TKc"/>
    <property type="match status" value="1"/>
</dbReference>
<reference evidence="11 12" key="1">
    <citation type="submission" date="2023-10" db="EMBL/GenBank/DDBJ databases">
        <title>Draft genome sequence of Xylaria bambusicola isolate GMP-LS, the root and basal stem rot pathogen of sugarcane in Indonesia.</title>
        <authorList>
            <person name="Selvaraj P."/>
            <person name="Muralishankar V."/>
            <person name="Muruganantham S."/>
            <person name="Sp S."/>
            <person name="Haryani S."/>
            <person name="Lau K.J.X."/>
            <person name="Naqvi N.I."/>
        </authorList>
    </citation>
    <scope>NUCLEOTIDE SEQUENCE [LARGE SCALE GENOMIC DNA]</scope>
    <source>
        <strain evidence="11">GMP-LS</strain>
    </source>
</reference>
<evidence type="ECO:0000313" key="12">
    <source>
        <dbReference type="Proteomes" id="UP001305414"/>
    </source>
</evidence>
<feature type="domain" description="Protein kinase" evidence="10">
    <location>
        <begin position="95"/>
        <end position="472"/>
    </location>
</feature>
<sequence>MLRSLLGVLRARTLTHSFFSSLISSPATSSPLAGLFSGLVRRCNSTKAHHRTLLTDGKSQSVIYNFMEDVEDISKYGPGGFHPTYIDDTLKNGQYRIVHKLGYGGYSTIWLALDMRHRQYVAVKICSANASESSGEEQILRQLSGTEQERLAAHPGKHLVHSLADAFDLRGPNGHHKCLVTPPAMMSVRDAKEASYSRLFQPNIARSIIKQLALAVDFAHEKGIVHGDIHMGNIFFRLPLGVNNLTPEEIYQKYGKPELEQVVREDGNSVGDGVPSHLVIPMWMGKPSEDIKISEAEVFLSDFGESFMPAFVDRFYSNSPLSFRPPEAHFPSKAIGFAADIWSLACLAWEILGARPLFESWMATDDEVLADIVDLLGKPPPEGWMQWDTRAKFYTEDGESGIKLAPERLPGTVRWGWNERLELCIQQPRREAGFDTISEDEWTSLLTMLRSMMHFEPEQRATAKQLLQSHWMKYYAAY</sequence>
<dbReference type="PROSITE" id="PS00107">
    <property type="entry name" value="PROTEIN_KINASE_ATP"/>
    <property type="match status" value="1"/>
</dbReference>
<keyword evidence="3" id="KW-0808">Transferase</keyword>
<dbReference type="InterPro" id="IPR017441">
    <property type="entry name" value="Protein_kinase_ATP_BS"/>
</dbReference>
<organism evidence="11 12">
    <name type="scientific">Xylaria bambusicola</name>
    <dbReference type="NCBI Taxonomy" id="326684"/>
    <lineage>
        <taxon>Eukaryota</taxon>
        <taxon>Fungi</taxon>
        <taxon>Dikarya</taxon>
        <taxon>Ascomycota</taxon>
        <taxon>Pezizomycotina</taxon>
        <taxon>Sordariomycetes</taxon>
        <taxon>Xylariomycetidae</taxon>
        <taxon>Xylariales</taxon>
        <taxon>Xylariaceae</taxon>
        <taxon>Xylaria</taxon>
    </lineage>
</organism>
<dbReference type="InterPro" id="IPR051334">
    <property type="entry name" value="SRPK"/>
</dbReference>
<dbReference type="InterPro" id="IPR000719">
    <property type="entry name" value="Prot_kinase_dom"/>
</dbReference>
<dbReference type="EC" id="2.7.11.1" evidence="1"/>
<gene>
    <name evidence="11" type="ORF">RRF57_013384</name>
</gene>
<dbReference type="Pfam" id="PF00069">
    <property type="entry name" value="Pkinase"/>
    <property type="match status" value="1"/>
</dbReference>
<dbReference type="AlphaFoldDB" id="A0AAN7V6H1"/>
<dbReference type="Gene3D" id="3.30.200.20">
    <property type="entry name" value="Phosphorylase Kinase, domain 1"/>
    <property type="match status" value="1"/>
</dbReference>
<keyword evidence="4 9" id="KW-0547">Nucleotide-binding</keyword>
<dbReference type="PANTHER" id="PTHR47634">
    <property type="entry name" value="PROTEIN KINASE DOMAIN-CONTAINING PROTEIN-RELATED"/>
    <property type="match status" value="1"/>
</dbReference>
<name>A0AAN7V6H1_9PEZI</name>
<protein>
    <recommendedName>
        <fullName evidence="1">non-specific serine/threonine protein kinase</fullName>
        <ecNumber evidence="1">2.7.11.1</ecNumber>
    </recommendedName>
</protein>
<dbReference type="GO" id="GO:0050684">
    <property type="term" value="P:regulation of mRNA processing"/>
    <property type="evidence" value="ECO:0007669"/>
    <property type="project" value="TreeGrafter"/>
</dbReference>
<evidence type="ECO:0000256" key="8">
    <source>
        <dbReference type="ARBA" id="ARBA00048679"/>
    </source>
</evidence>
<evidence type="ECO:0000256" key="4">
    <source>
        <dbReference type="ARBA" id="ARBA00022741"/>
    </source>
</evidence>
<dbReference type="InterPro" id="IPR011009">
    <property type="entry name" value="Kinase-like_dom_sf"/>
</dbReference>
<dbReference type="EMBL" id="JAWHQM010000223">
    <property type="protein sequence ID" value="KAK5637669.1"/>
    <property type="molecule type" value="Genomic_DNA"/>
</dbReference>
<accession>A0AAN7V6H1</accession>
<dbReference type="GO" id="GO:0005524">
    <property type="term" value="F:ATP binding"/>
    <property type="evidence" value="ECO:0007669"/>
    <property type="project" value="UniProtKB-UniRule"/>
</dbReference>
<evidence type="ECO:0000256" key="6">
    <source>
        <dbReference type="ARBA" id="ARBA00022840"/>
    </source>
</evidence>
<evidence type="ECO:0000259" key="10">
    <source>
        <dbReference type="PROSITE" id="PS50011"/>
    </source>
</evidence>
<keyword evidence="5" id="KW-0418">Kinase</keyword>
<keyword evidence="12" id="KW-1185">Reference proteome</keyword>
<dbReference type="Gene3D" id="1.10.510.10">
    <property type="entry name" value="Transferase(Phosphotransferase) domain 1"/>
    <property type="match status" value="1"/>
</dbReference>
<evidence type="ECO:0000256" key="3">
    <source>
        <dbReference type="ARBA" id="ARBA00022679"/>
    </source>
</evidence>
<keyword evidence="6 9" id="KW-0067">ATP-binding</keyword>
<comment type="catalytic activity">
    <reaction evidence="7">
        <text>L-threonyl-[protein] + ATP = O-phospho-L-threonyl-[protein] + ADP + H(+)</text>
        <dbReference type="Rhea" id="RHEA:46608"/>
        <dbReference type="Rhea" id="RHEA-COMP:11060"/>
        <dbReference type="Rhea" id="RHEA-COMP:11605"/>
        <dbReference type="ChEBI" id="CHEBI:15378"/>
        <dbReference type="ChEBI" id="CHEBI:30013"/>
        <dbReference type="ChEBI" id="CHEBI:30616"/>
        <dbReference type="ChEBI" id="CHEBI:61977"/>
        <dbReference type="ChEBI" id="CHEBI:456216"/>
        <dbReference type="EC" id="2.7.11.1"/>
    </reaction>
</comment>
<dbReference type="PANTHER" id="PTHR47634:SF9">
    <property type="entry name" value="PROTEIN KINASE DOMAIN-CONTAINING PROTEIN-RELATED"/>
    <property type="match status" value="1"/>
</dbReference>
<feature type="binding site" evidence="9">
    <location>
        <position position="124"/>
    </location>
    <ligand>
        <name>ATP</name>
        <dbReference type="ChEBI" id="CHEBI:30616"/>
    </ligand>
</feature>
<dbReference type="GO" id="GO:0000245">
    <property type="term" value="P:spliceosomal complex assembly"/>
    <property type="evidence" value="ECO:0007669"/>
    <property type="project" value="TreeGrafter"/>
</dbReference>
<evidence type="ECO:0000256" key="5">
    <source>
        <dbReference type="ARBA" id="ARBA00022777"/>
    </source>
</evidence>
<comment type="caution">
    <text evidence="11">The sequence shown here is derived from an EMBL/GenBank/DDBJ whole genome shotgun (WGS) entry which is preliminary data.</text>
</comment>
<dbReference type="PROSITE" id="PS50011">
    <property type="entry name" value="PROTEIN_KINASE_DOM"/>
    <property type="match status" value="1"/>
</dbReference>
<proteinExistence type="predicted"/>
<evidence type="ECO:0000313" key="11">
    <source>
        <dbReference type="EMBL" id="KAK5637669.1"/>
    </source>
</evidence>
<evidence type="ECO:0000256" key="2">
    <source>
        <dbReference type="ARBA" id="ARBA00022527"/>
    </source>
</evidence>
<dbReference type="GO" id="GO:0004674">
    <property type="term" value="F:protein serine/threonine kinase activity"/>
    <property type="evidence" value="ECO:0007669"/>
    <property type="project" value="UniProtKB-KW"/>
</dbReference>
<comment type="catalytic activity">
    <reaction evidence="8">
        <text>L-seryl-[protein] + ATP = O-phospho-L-seryl-[protein] + ADP + H(+)</text>
        <dbReference type="Rhea" id="RHEA:17989"/>
        <dbReference type="Rhea" id="RHEA-COMP:9863"/>
        <dbReference type="Rhea" id="RHEA-COMP:11604"/>
        <dbReference type="ChEBI" id="CHEBI:15378"/>
        <dbReference type="ChEBI" id="CHEBI:29999"/>
        <dbReference type="ChEBI" id="CHEBI:30616"/>
        <dbReference type="ChEBI" id="CHEBI:83421"/>
        <dbReference type="ChEBI" id="CHEBI:456216"/>
        <dbReference type="EC" id="2.7.11.1"/>
    </reaction>
</comment>
<evidence type="ECO:0000256" key="9">
    <source>
        <dbReference type="PROSITE-ProRule" id="PRU10141"/>
    </source>
</evidence>
<dbReference type="Proteomes" id="UP001305414">
    <property type="component" value="Unassembled WGS sequence"/>
</dbReference>
<dbReference type="SUPFAM" id="SSF56112">
    <property type="entry name" value="Protein kinase-like (PK-like)"/>
    <property type="match status" value="1"/>
</dbReference>
<evidence type="ECO:0000256" key="1">
    <source>
        <dbReference type="ARBA" id="ARBA00012513"/>
    </source>
</evidence>